<accession>A0A1S9PBU7</accession>
<reference evidence="5 6" key="1">
    <citation type="submission" date="2016-07" db="EMBL/GenBank/DDBJ databases">
        <title>Genomic analysis of zinc-resistant bacterium Mucilaginibacter pedocola TBZ30.</title>
        <authorList>
            <person name="Huang J."/>
            <person name="Tang J."/>
        </authorList>
    </citation>
    <scope>NUCLEOTIDE SEQUENCE [LARGE SCALE GENOMIC DNA]</scope>
    <source>
        <strain evidence="5 6">TBZ30</strain>
    </source>
</reference>
<dbReference type="GO" id="GO:0046872">
    <property type="term" value="F:metal ion binding"/>
    <property type="evidence" value="ECO:0007669"/>
    <property type="project" value="InterPro"/>
</dbReference>
<dbReference type="InterPro" id="IPR013815">
    <property type="entry name" value="ATP_grasp_subdomain_1"/>
</dbReference>
<evidence type="ECO:0000256" key="1">
    <source>
        <dbReference type="ARBA" id="ARBA00010871"/>
    </source>
</evidence>
<dbReference type="EMBL" id="MBTF01000030">
    <property type="protein sequence ID" value="OOQ58391.1"/>
    <property type="molecule type" value="Genomic_DNA"/>
</dbReference>
<dbReference type="Proteomes" id="UP000189739">
    <property type="component" value="Unassembled WGS sequence"/>
</dbReference>
<dbReference type="SUPFAM" id="SSF56059">
    <property type="entry name" value="Glutathione synthetase ATP-binding domain-like"/>
    <property type="match status" value="1"/>
</dbReference>
<comment type="similarity">
    <text evidence="1">Belongs to the D-alanine--D-alanine ligase family.</text>
</comment>
<dbReference type="AlphaFoldDB" id="A0A1S9PBU7"/>
<dbReference type="Pfam" id="PF07478">
    <property type="entry name" value="Dala_Dala_lig_C"/>
    <property type="match status" value="1"/>
</dbReference>
<protein>
    <recommendedName>
        <fullName evidence="4">ATP-grasp domain-containing protein</fullName>
    </recommendedName>
</protein>
<sequence>MPTLSLKDVRIVLVADRTYESYKKSDIKSNKLEMISDEYFNEVYSTLSLICKEVIHYQSPEELSHNVSKHIDDIVFTIYGGSDSRNRLALVPAICEACELKFVGADVYARIVCQDKFLAKEFAKRHHIRSAAGILVDNLVSMPNIETLKLPLIVKPNFEGSSIGISDSSKVYDFASAYKLVEALFKEFKQPVLVEEFISGKECVICIVGNNHDISMFEAMEIVFEGNENYLLDKVYSAKDKHLPDADSFHRPITHLLSSSEKENIKNLFLSLGKMDFMRMDGRLNNDGFFLIEMTPDCYIGDDCSFVDAIKLRGGNYQELLSTIINTALAHYHTPYSNYTGS</sequence>
<dbReference type="InterPro" id="IPR011761">
    <property type="entry name" value="ATP-grasp"/>
</dbReference>
<evidence type="ECO:0000313" key="6">
    <source>
        <dbReference type="Proteomes" id="UP000189739"/>
    </source>
</evidence>
<dbReference type="PANTHER" id="PTHR23132:SF23">
    <property type="entry name" value="D-ALANINE--D-ALANINE LIGASE B"/>
    <property type="match status" value="1"/>
</dbReference>
<dbReference type="Gene3D" id="3.30.470.20">
    <property type="entry name" value="ATP-grasp fold, B domain"/>
    <property type="match status" value="1"/>
</dbReference>
<dbReference type="GO" id="GO:0008716">
    <property type="term" value="F:D-alanine-D-alanine ligase activity"/>
    <property type="evidence" value="ECO:0007669"/>
    <property type="project" value="InterPro"/>
</dbReference>
<keyword evidence="3" id="KW-0067">ATP-binding</keyword>
<feature type="domain" description="ATP-grasp" evidence="4">
    <location>
        <begin position="120"/>
        <end position="326"/>
    </location>
</feature>
<dbReference type="PANTHER" id="PTHR23132">
    <property type="entry name" value="D-ALANINE--D-ALANINE LIGASE"/>
    <property type="match status" value="1"/>
</dbReference>
<dbReference type="STRING" id="1792845.BC343_30325"/>
<comment type="caution">
    <text evidence="5">The sequence shown here is derived from an EMBL/GenBank/DDBJ whole genome shotgun (WGS) entry which is preliminary data.</text>
</comment>
<keyword evidence="6" id="KW-1185">Reference proteome</keyword>
<dbReference type="OrthoDB" id="9803907at2"/>
<evidence type="ECO:0000259" key="4">
    <source>
        <dbReference type="PROSITE" id="PS50975"/>
    </source>
</evidence>
<dbReference type="PROSITE" id="PS50975">
    <property type="entry name" value="ATP_GRASP"/>
    <property type="match status" value="1"/>
</dbReference>
<keyword evidence="2" id="KW-0436">Ligase</keyword>
<dbReference type="GO" id="GO:0005524">
    <property type="term" value="F:ATP binding"/>
    <property type="evidence" value="ECO:0007669"/>
    <property type="project" value="UniProtKB-UniRule"/>
</dbReference>
<dbReference type="RefSeq" id="WP_078349651.1">
    <property type="nucleotide sequence ID" value="NZ_MBTF01000030.1"/>
</dbReference>
<evidence type="ECO:0000313" key="5">
    <source>
        <dbReference type="EMBL" id="OOQ58391.1"/>
    </source>
</evidence>
<evidence type="ECO:0000256" key="3">
    <source>
        <dbReference type="PROSITE-ProRule" id="PRU00409"/>
    </source>
</evidence>
<dbReference type="InterPro" id="IPR011095">
    <property type="entry name" value="Dala_Dala_lig_C"/>
</dbReference>
<evidence type="ECO:0000256" key="2">
    <source>
        <dbReference type="ARBA" id="ARBA00022598"/>
    </source>
</evidence>
<organism evidence="5 6">
    <name type="scientific">Mucilaginibacter pedocola</name>
    <dbReference type="NCBI Taxonomy" id="1792845"/>
    <lineage>
        <taxon>Bacteria</taxon>
        <taxon>Pseudomonadati</taxon>
        <taxon>Bacteroidota</taxon>
        <taxon>Sphingobacteriia</taxon>
        <taxon>Sphingobacteriales</taxon>
        <taxon>Sphingobacteriaceae</taxon>
        <taxon>Mucilaginibacter</taxon>
    </lineage>
</organism>
<name>A0A1S9PBU7_9SPHI</name>
<keyword evidence="3" id="KW-0547">Nucleotide-binding</keyword>
<dbReference type="Gene3D" id="3.30.1490.20">
    <property type="entry name" value="ATP-grasp fold, A domain"/>
    <property type="match status" value="1"/>
</dbReference>
<proteinExistence type="inferred from homology"/>
<gene>
    <name evidence="5" type="ORF">BC343_30325</name>
</gene>